<gene>
    <name evidence="1" type="ORF">HPLM_LOCUS3373</name>
</gene>
<accession>A0A0N4W182</accession>
<dbReference type="EMBL" id="UZAF01016115">
    <property type="protein sequence ID" value="VDO20782.1"/>
    <property type="molecule type" value="Genomic_DNA"/>
</dbReference>
<evidence type="ECO:0000313" key="2">
    <source>
        <dbReference type="Proteomes" id="UP000268014"/>
    </source>
</evidence>
<sequence>MSQSTPQPANPLHYVPKKRKPWSPILANIHSNAVLDDDAAKLLSNVQHTLAAKAPETLNLSDQLPTKLSSLSLDAAHTEKRERSTVIHGFRKPTVAYPHHHSLQKGVSSRFLAFSTSKLGQLRCSE</sequence>
<evidence type="ECO:0000313" key="3">
    <source>
        <dbReference type="WBParaSite" id="HPLM_0000338101-mRNA-1"/>
    </source>
</evidence>
<dbReference type="AlphaFoldDB" id="A0A0N4W182"/>
<reference evidence="3" key="1">
    <citation type="submission" date="2017-02" db="UniProtKB">
        <authorList>
            <consortium name="WormBaseParasite"/>
        </authorList>
    </citation>
    <scope>IDENTIFICATION</scope>
</reference>
<protein>
    <submittedName>
        <fullName evidence="1 3">Uncharacterized protein</fullName>
    </submittedName>
</protein>
<dbReference type="OrthoDB" id="5869388at2759"/>
<dbReference type="WBParaSite" id="HPLM_0000338101-mRNA-1">
    <property type="protein sequence ID" value="HPLM_0000338101-mRNA-1"/>
    <property type="gene ID" value="HPLM_0000338101"/>
</dbReference>
<keyword evidence="2" id="KW-1185">Reference proteome</keyword>
<dbReference type="Proteomes" id="UP000268014">
    <property type="component" value="Unassembled WGS sequence"/>
</dbReference>
<reference evidence="1 2" key="2">
    <citation type="submission" date="2018-11" db="EMBL/GenBank/DDBJ databases">
        <authorList>
            <consortium name="Pathogen Informatics"/>
        </authorList>
    </citation>
    <scope>NUCLEOTIDE SEQUENCE [LARGE SCALE GENOMIC DNA]</scope>
    <source>
        <strain evidence="1 2">MHpl1</strain>
    </source>
</reference>
<organism evidence="3">
    <name type="scientific">Haemonchus placei</name>
    <name type="common">Barber's pole worm</name>
    <dbReference type="NCBI Taxonomy" id="6290"/>
    <lineage>
        <taxon>Eukaryota</taxon>
        <taxon>Metazoa</taxon>
        <taxon>Ecdysozoa</taxon>
        <taxon>Nematoda</taxon>
        <taxon>Chromadorea</taxon>
        <taxon>Rhabditida</taxon>
        <taxon>Rhabditina</taxon>
        <taxon>Rhabditomorpha</taxon>
        <taxon>Strongyloidea</taxon>
        <taxon>Trichostrongylidae</taxon>
        <taxon>Haemonchus</taxon>
    </lineage>
</organism>
<name>A0A0N4W182_HAEPC</name>
<proteinExistence type="predicted"/>
<evidence type="ECO:0000313" key="1">
    <source>
        <dbReference type="EMBL" id="VDO20782.1"/>
    </source>
</evidence>